<evidence type="ECO:0000313" key="2">
    <source>
        <dbReference type="Proteomes" id="UP000886595"/>
    </source>
</evidence>
<comment type="caution">
    <text evidence="1">The sequence shown here is derived from an EMBL/GenBank/DDBJ whole genome shotgun (WGS) entry which is preliminary data.</text>
</comment>
<sequence>MIDVISGQLCKSQSKKLNPPTTTSSRKLSFKNSYHYSYQKALAAPTGKFHLNLQKLSLFGSASELMRTIAKLGAVRATF</sequence>
<gene>
    <name evidence="1" type="ORF">Bca52824_037828</name>
</gene>
<protein>
    <submittedName>
        <fullName evidence="1">Uncharacterized protein</fullName>
    </submittedName>
</protein>
<dbReference type="Proteomes" id="UP000886595">
    <property type="component" value="Unassembled WGS sequence"/>
</dbReference>
<name>A0A8X7RSY6_BRACI</name>
<proteinExistence type="predicted"/>
<evidence type="ECO:0000313" key="1">
    <source>
        <dbReference type="EMBL" id="KAG2291159.1"/>
    </source>
</evidence>
<reference evidence="1 2" key="1">
    <citation type="submission" date="2020-02" db="EMBL/GenBank/DDBJ databases">
        <authorList>
            <person name="Ma Q."/>
            <person name="Huang Y."/>
            <person name="Song X."/>
            <person name="Pei D."/>
        </authorList>
    </citation>
    <scope>NUCLEOTIDE SEQUENCE [LARGE SCALE GENOMIC DNA]</scope>
    <source>
        <strain evidence="1">Sxm20200214</strain>
        <tissue evidence="1">Leaf</tissue>
    </source>
</reference>
<dbReference type="EMBL" id="JAAMPC010000009">
    <property type="protein sequence ID" value="KAG2291159.1"/>
    <property type="molecule type" value="Genomic_DNA"/>
</dbReference>
<keyword evidence="2" id="KW-1185">Reference proteome</keyword>
<accession>A0A8X7RSY6</accession>
<dbReference type="AlphaFoldDB" id="A0A8X7RSY6"/>
<organism evidence="1 2">
    <name type="scientific">Brassica carinata</name>
    <name type="common">Ethiopian mustard</name>
    <name type="synonym">Abyssinian cabbage</name>
    <dbReference type="NCBI Taxonomy" id="52824"/>
    <lineage>
        <taxon>Eukaryota</taxon>
        <taxon>Viridiplantae</taxon>
        <taxon>Streptophyta</taxon>
        <taxon>Embryophyta</taxon>
        <taxon>Tracheophyta</taxon>
        <taxon>Spermatophyta</taxon>
        <taxon>Magnoliopsida</taxon>
        <taxon>eudicotyledons</taxon>
        <taxon>Gunneridae</taxon>
        <taxon>Pentapetalae</taxon>
        <taxon>rosids</taxon>
        <taxon>malvids</taxon>
        <taxon>Brassicales</taxon>
        <taxon>Brassicaceae</taxon>
        <taxon>Brassiceae</taxon>
        <taxon>Brassica</taxon>
    </lineage>
</organism>